<evidence type="ECO:0000256" key="10">
    <source>
        <dbReference type="RuleBase" id="RU369019"/>
    </source>
</evidence>
<gene>
    <name evidence="11" type="ORF">C8A03DRAFT_11215</name>
</gene>
<comment type="subcellular location">
    <subcellularLocation>
        <location evidence="10">Endoplasmic reticulum membrane</location>
        <topology evidence="10">Single-pass type II membrane protein</topology>
    </subcellularLocation>
    <subcellularLocation>
        <location evidence="10">Golgi apparatus membrane</location>
        <topology evidence="10">Single-pass type II membrane protein</topology>
    </subcellularLocation>
</comment>
<dbReference type="Proteomes" id="UP001303760">
    <property type="component" value="Unassembled WGS sequence"/>
</dbReference>
<proteinExistence type="inferred from homology"/>
<sequence>MAPAIAAAALRLSYPLYALDFDPEDADCLVVGGGGGAARSGVGNKVSVLDASREDSLQVVSELELSRDEDSVNTLAVGPRTESSVLFYTGINSAEEDLKKGKNEHFRVFAADLPSKAKAEPKIAELSRSALFSTTDADTYQRLLRISGQVGAAATGTTERAKDAQIAVFDLPSAASNSLAPKLRGTLELVKEAMDMDMTQISVDEHQLVYCDDYDIYTVIIGKADTNGPHRVFTIPDDESSGAKARPSFRCIRFLTPTFVLAVTNKTKAGGVVLQGLRLPKPSDLGKEEKEGSARLAISLHLPKTVARATAMAVRNLSPPATASAKQSDAQFVIAVTGQDGAILVYTLEHQTVGDINLITNLHPVTTLKDVHLGPISGLAFSHFTPSSKASSSGSSPKSLQRPPHLKLASIGSMGNTCAVHSLPLKQLTTTSTATKQTTTRYVLALKSRPPSPTTLFLGFATFAVFLALFLQAVLEIKGLSQPVIGARALTPVSWHSPGRFYGIAESKPPTTPLPGSILEQYRALAAAAEERELRDSKRVILHHGGEGGGEVRVEALDAERHGEAREWEELHPSQREAWKERLKQAGHWGEEMGEAVFKGVLFGQIAGAVGAMI</sequence>
<evidence type="ECO:0000256" key="7">
    <source>
        <dbReference type="ARBA" id="ARBA00022927"/>
    </source>
</evidence>
<dbReference type="GO" id="GO:0005789">
    <property type="term" value="C:endoplasmic reticulum membrane"/>
    <property type="evidence" value="ECO:0007669"/>
    <property type="project" value="UniProtKB-SubCell"/>
</dbReference>
<name>A0AAN7CIA2_9PEZI</name>
<comment type="caution">
    <text evidence="11">The sequence shown here is derived from an EMBL/GenBank/DDBJ whole genome shotgun (WGS) entry which is preliminary data.</text>
</comment>
<dbReference type="PANTHER" id="PTHR23284">
    <property type="entry name" value="PROLACTIN REGULATORY ELEMENT BINDING PROTEIN"/>
    <property type="match status" value="1"/>
</dbReference>
<evidence type="ECO:0000256" key="4">
    <source>
        <dbReference type="ARBA" id="ARBA00022737"/>
    </source>
</evidence>
<keyword evidence="9 10" id="KW-0472">Membrane</keyword>
<comment type="function">
    <text evidence="10">Guanine nucleotide-exchange factor (GEF) required for the formation or budding of transport vesicles from the ER.</text>
</comment>
<evidence type="ECO:0000256" key="6">
    <source>
        <dbReference type="ARBA" id="ARBA00022892"/>
    </source>
</evidence>
<dbReference type="EMBL" id="MU860006">
    <property type="protein sequence ID" value="KAK4242564.1"/>
    <property type="molecule type" value="Genomic_DNA"/>
</dbReference>
<dbReference type="AlphaFoldDB" id="A0AAN7CIA2"/>
<evidence type="ECO:0000256" key="1">
    <source>
        <dbReference type="ARBA" id="ARBA00022448"/>
    </source>
</evidence>
<keyword evidence="2 10" id="KW-0853">WD repeat</keyword>
<evidence type="ECO:0000256" key="3">
    <source>
        <dbReference type="ARBA" id="ARBA00022692"/>
    </source>
</evidence>
<evidence type="ECO:0000256" key="5">
    <source>
        <dbReference type="ARBA" id="ARBA00022824"/>
    </source>
</evidence>
<protein>
    <recommendedName>
        <fullName evidence="10">Guanine nucleotide-exchange factor SEC12</fullName>
    </recommendedName>
</protein>
<dbReference type="GO" id="GO:0000139">
    <property type="term" value="C:Golgi membrane"/>
    <property type="evidence" value="ECO:0007669"/>
    <property type="project" value="UniProtKB-SubCell"/>
</dbReference>
<dbReference type="GO" id="GO:0005085">
    <property type="term" value="F:guanyl-nucleotide exchange factor activity"/>
    <property type="evidence" value="ECO:0007669"/>
    <property type="project" value="InterPro"/>
</dbReference>
<evidence type="ECO:0000313" key="12">
    <source>
        <dbReference type="Proteomes" id="UP001303760"/>
    </source>
</evidence>
<keyword evidence="4 10" id="KW-0677">Repeat</keyword>
<reference evidence="11" key="1">
    <citation type="journal article" date="2023" name="Mol. Phylogenet. Evol.">
        <title>Genome-scale phylogeny and comparative genomics of the fungal order Sordariales.</title>
        <authorList>
            <person name="Hensen N."/>
            <person name="Bonometti L."/>
            <person name="Westerberg I."/>
            <person name="Brannstrom I.O."/>
            <person name="Guillou S."/>
            <person name="Cros-Aarteil S."/>
            <person name="Calhoun S."/>
            <person name="Haridas S."/>
            <person name="Kuo A."/>
            <person name="Mondo S."/>
            <person name="Pangilinan J."/>
            <person name="Riley R."/>
            <person name="LaButti K."/>
            <person name="Andreopoulos B."/>
            <person name="Lipzen A."/>
            <person name="Chen C."/>
            <person name="Yan M."/>
            <person name="Daum C."/>
            <person name="Ng V."/>
            <person name="Clum A."/>
            <person name="Steindorff A."/>
            <person name="Ohm R.A."/>
            <person name="Martin F."/>
            <person name="Silar P."/>
            <person name="Natvig D.O."/>
            <person name="Lalanne C."/>
            <person name="Gautier V."/>
            <person name="Ament-Velasquez S.L."/>
            <person name="Kruys A."/>
            <person name="Hutchinson M.I."/>
            <person name="Powell A.J."/>
            <person name="Barry K."/>
            <person name="Miller A.N."/>
            <person name="Grigoriev I.V."/>
            <person name="Debuchy R."/>
            <person name="Gladieux P."/>
            <person name="Hiltunen Thoren M."/>
            <person name="Johannesson H."/>
        </authorList>
    </citation>
    <scope>NUCLEOTIDE SEQUENCE</scope>
    <source>
        <strain evidence="11">CBS 532.94</strain>
    </source>
</reference>
<keyword evidence="1 10" id="KW-0813">Transport</keyword>
<dbReference type="InterPro" id="IPR045260">
    <property type="entry name" value="Sec12-like"/>
</dbReference>
<dbReference type="GO" id="GO:0006888">
    <property type="term" value="P:endoplasmic reticulum to Golgi vesicle-mediated transport"/>
    <property type="evidence" value="ECO:0007669"/>
    <property type="project" value="UniProtKB-UniRule"/>
</dbReference>
<dbReference type="PANTHER" id="PTHR23284:SF0">
    <property type="entry name" value="PROLACTIN REGULATORY ELEMENT-BINDING PROTEIN"/>
    <property type="match status" value="1"/>
</dbReference>
<evidence type="ECO:0000256" key="9">
    <source>
        <dbReference type="ARBA" id="ARBA00023136"/>
    </source>
</evidence>
<evidence type="ECO:0000256" key="8">
    <source>
        <dbReference type="ARBA" id="ARBA00022989"/>
    </source>
</evidence>
<keyword evidence="6" id="KW-0931">ER-Golgi transport</keyword>
<evidence type="ECO:0000313" key="11">
    <source>
        <dbReference type="EMBL" id="KAK4242564.1"/>
    </source>
</evidence>
<evidence type="ECO:0000256" key="2">
    <source>
        <dbReference type="ARBA" id="ARBA00022574"/>
    </source>
</evidence>
<keyword evidence="12" id="KW-1185">Reference proteome</keyword>
<dbReference type="GO" id="GO:0015031">
    <property type="term" value="P:protein transport"/>
    <property type="evidence" value="ECO:0007669"/>
    <property type="project" value="UniProtKB-KW"/>
</dbReference>
<organism evidence="11 12">
    <name type="scientific">Achaetomium macrosporum</name>
    <dbReference type="NCBI Taxonomy" id="79813"/>
    <lineage>
        <taxon>Eukaryota</taxon>
        <taxon>Fungi</taxon>
        <taxon>Dikarya</taxon>
        <taxon>Ascomycota</taxon>
        <taxon>Pezizomycotina</taxon>
        <taxon>Sordariomycetes</taxon>
        <taxon>Sordariomycetidae</taxon>
        <taxon>Sordariales</taxon>
        <taxon>Chaetomiaceae</taxon>
        <taxon>Achaetomium</taxon>
    </lineage>
</organism>
<dbReference type="Gene3D" id="2.130.10.10">
    <property type="entry name" value="YVTN repeat-like/Quinoprotein amine dehydrogenase"/>
    <property type="match status" value="1"/>
</dbReference>
<dbReference type="GO" id="GO:0003400">
    <property type="term" value="P:regulation of COPII vesicle coating"/>
    <property type="evidence" value="ECO:0007669"/>
    <property type="project" value="UniProtKB-UniRule"/>
</dbReference>
<keyword evidence="3 10" id="KW-0812">Transmembrane</keyword>
<accession>A0AAN7CIA2</accession>
<reference evidence="11" key="2">
    <citation type="submission" date="2023-05" db="EMBL/GenBank/DDBJ databases">
        <authorList>
            <consortium name="Lawrence Berkeley National Laboratory"/>
            <person name="Steindorff A."/>
            <person name="Hensen N."/>
            <person name="Bonometti L."/>
            <person name="Westerberg I."/>
            <person name="Brannstrom I.O."/>
            <person name="Guillou S."/>
            <person name="Cros-Aarteil S."/>
            <person name="Calhoun S."/>
            <person name="Haridas S."/>
            <person name="Kuo A."/>
            <person name="Mondo S."/>
            <person name="Pangilinan J."/>
            <person name="Riley R."/>
            <person name="Labutti K."/>
            <person name="Andreopoulos B."/>
            <person name="Lipzen A."/>
            <person name="Chen C."/>
            <person name="Yanf M."/>
            <person name="Daum C."/>
            <person name="Ng V."/>
            <person name="Clum A."/>
            <person name="Ohm R."/>
            <person name="Martin F."/>
            <person name="Silar P."/>
            <person name="Natvig D."/>
            <person name="Lalanne C."/>
            <person name="Gautier V."/>
            <person name="Ament-Velasquez S.L."/>
            <person name="Kruys A."/>
            <person name="Hutchinson M.I."/>
            <person name="Powell A.J."/>
            <person name="Barry K."/>
            <person name="Miller A.N."/>
            <person name="Grigoriev I.V."/>
            <person name="Debuchy R."/>
            <person name="Gladieux P."/>
            <person name="Thoren M.H."/>
            <person name="Johannesson H."/>
        </authorList>
    </citation>
    <scope>NUCLEOTIDE SEQUENCE</scope>
    <source>
        <strain evidence="11">CBS 532.94</strain>
    </source>
</reference>
<comment type="similarity">
    <text evidence="10">Belongs to the WD repeat SEC12 family.</text>
</comment>
<keyword evidence="5 10" id="KW-0256">Endoplasmic reticulum</keyword>
<dbReference type="InterPro" id="IPR036322">
    <property type="entry name" value="WD40_repeat_dom_sf"/>
</dbReference>
<keyword evidence="7 10" id="KW-0653">Protein transport</keyword>
<dbReference type="InterPro" id="IPR015943">
    <property type="entry name" value="WD40/YVTN_repeat-like_dom_sf"/>
</dbReference>
<dbReference type="SUPFAM" id="SSF50978">
    <property type="entry name" value="WD40 repeat-like"/>
    <property type="match status" value="1"/>
</dbReference>
<feature type="transmembrane region" description="Helical" evidence="10">
    <location>
        <begin position="456"/>
        <end position="475"/>
    </location>
</feature>
<keyword evidence="8 10" id="KW-1133">Transmembrane helix</keyword>